<proteinExistence type="predicted"/>
<evidence type="ECO:0000313" key="3">
    <source>
        <dbReference type="Proteomes" id="UP000728032"/>
    </source>
</evidence>
<dbReference type="OrthoDB" id="408512at2759"/>
<evidence type="ECO:0000259" key="1">
    <source>
        <dbReference type="Pfam" id="PF00535"/>
    </source>
</evidence>
<keyword evidence="3" id="KW-1185">Reference proteome</keyword>
<dbReference type="SUPFAM" id="SSF53448">
    <property type="entry name" value="Nucleotide-diphospho-sugar transferases"/>
    <property type="match status" value="1"/>
</dbReference>
<dbReference type="AlphaFoldDB" id="A0A7R9MNQ3"/>
<gene>
    <name evidence="2" type="ORF">ONB1V03_LOCUS19826</name>
</gene>
<protein>
    <recommendedName>
        <fullName evidence="1">Glycosyltransferase 2-like domain-containing protein</fullName>
    </recommendedName>
</protein>
<dbReference type="CDD" id="cd00761">
    <property type="entry name" value="Glyco_tranf_GTA_type"/>
    <property type="match status" value="1"/>
</dbReference>
<feature type="domain" description="Glycosyltransferase 2-like" evidence="1">
    <location>
        <begin position="48"/>
        <end position="220"/>
    </location>
</feature>
<evidence type="ECO:0000313" key="2">
    <source>
        <dbReference type="EMBL" id="CAD7663266.1"/>
    </source>
</evidence>
<dbReference type="Proteomes" id="UP000728032">
    <property type="component" value="Unassembled WGS sequence"/>
</dbReference>
<dbReference type="InterPro" id="IPR001173">
    <property type="entry name" value="Glyco_trans_2-like"/>
</dbReference>
<dbReference type="EMBL" id="OC946467">
    <property type="protein sequence ID" value="CAD7663266.1"/>
    <property type="molecule type" value="Genomic_DNA"/>
</dbReference>
<reference evidence="2" key="1">
    <citation type="submission" date="2020-11" db="EMBL/GenBank/DDBJ databases">
        <authorList>
            <person name="Tran Van P."/>
        </authorList>
    </citation>
    <scope>NUCLEOTIDE SEQUENCE</scope>
</reference>
<organism evidence="2">
    <name type="scientific">Oppiella nova</name>
    <dbReference type="NCBI Taxonomy" id="334625"/>
    <lineage>
        <taxon>Eukaryota</taxon>
        <taxon>Metazoa</taxon>
        <taxon>Ecdysozoa</taxon>
        <taxon>Arthropoda</taxon>
        <taxon>Chelicerata</taxon>
        <taxon>Arachnida</taxon>
        <taxon>Acari</taxon>
        <taxon>Acariformes</taxon>
        <taxon>Sarcoptiformes</taxon>
        <taxon>Oribatida</taxon>
        <taxon>Brachypylina</taxon>
        <taxon>Oppioidea</taxon>
        <taxon>Oppiidae</taxon>
        <taxon>Oppiella</taxon>
    </lineage>
</organism>
<feature type="non-terminal residue" evidence="2">
    <location>
        <position position="1"/>
    </location>
</feature>
<dbReference type="Pfam" id="PF00535">
    <property type="entry name" value="Glycos_transf_2"/>
    <property type="match status" value="1"/>
</dbReference>
<name>A0A7R9MNQ3_9ACAR</name>
<dbReference type="EMBL" id="CAJPVJ010031642">
    <property type="protein sequence ID" value="CAG2180403.1"/>
    <property type="molecule type" value="Genomic_DNA"/>
</dbReference>
<dbReference type="Gene3D" id="3.90.550.10">
    <property type="entry name" value="Spore Coat Polysaccharide Biosynthesis Protein SpsA, Chain A"/>
    <property type="match status" value="1"/>
</dbReference>
<accession>A0A7R9MNQ3</accession>
<sequence length="256" mass="30000">MDKNCFKTDYFFNSVKTGIVLQSLSTKQSTNYELSLQTVPDFYEFDVSVCICSFKRTHHLPQILDSLWSGQTFKGRLEIIVWNNNYCRKSTVSDICRKYMIESNEQKSLQLINSSKNYFCSVRLAMPQLMQSQRLLICDDDCIPGPQFIDFFMTAHTRHPEDVLCLRGHKFLEHKLDAQNPTNVWLDYENLRFVSDDRPEDLIHFVHADTCLIPRKALQECASIPVPDPCFALVDDYWMSYVLNHKFNRKLRKLST</sequence>
<dbReference type="InterPro" id="IPR029044">
    <property type="entry name" value="Nucleotide-diphossugar_trans"/>
</dbReference>